<dbReference type="InterPro" id="IPR001709">
    <property type="entry name" value="Flavoprot_Pyr_Nucl_cyt_Rdtase"/>
</dbReference>
<feature type="binding site" evidence="12">
    <location>
        <begin position="405"/>
        <end position="407"/>
    </location>
    <ligand>
        <name>FAD</name>
        <dbReference type="ChEBI" id="CHEBI:57692"/>
    </ligand>
</feature>
<evidence type="ECO:0000256" key="9">
    <source>
        <dbReference type="ARBA" id="ARBA00023002"/>
    </source>
</evidence>
<dbReference type="Pfam" id="PF00258">
    <property type="entry name" value="Flavodoxin_1"/>
    <property type="match status" value="1"/>
</dbReference>
<dbReference type="CDD" id="cd06199">
    <property type="entry name" value="SiR"/>
    <property type="match status" value="1"/>
</dbReference>
<evidence type="ECO:0000256" key="6">
    <source>
        <dbReference type="ARBA" id="ARBA00022827"/>
    </source>
</evidence>
<dbReference type="GO" id="GO:0016651">
    <property type="term" value="F:oxidoreductase activity, acting on NAD(P)H"/>
    <property type="evidence" value="ECO:0007669"/>
    <property type="project" value="UniProtKB-ARBA"/>
</dbReference>
<dbReference type="PROSITE" id="PS50902">
    <property type="entry name" value="FLAVODOXIN_LIKE"/>
    <property type="match status" value="1"/>
</dbReference>
<keyword evidence="10" id="KW-0198">Cysteine biosynthesis</keyword>
<dbReference type="PIRSF" id="PIRSF000207">
    <property type="entry name" value="SiR-FP_CysJ"/>
    <property type="match status" value="1"/>
</dbReference>
<evidence type="ECO:0000256" key="12">
    <source>
        <dbReference type="PIRSR" id="PIRSR000207-1"/>
    </source>
</evidence>
<feature type="binding site" evidence="12">
    <location>
        <begin position="387"/>
        <end position="390"/>
    </location>
    <ligand>
        <name>FAD</name>
        <dbReference type="ChEBI" id="CHEBI:57692"/>
    </ligand>
</feature>
<dbReference type="InterPro" id="IPR029039">
    <property type="entry name" value="Flavoprotein-like_sf"/>
</dbReference>
<proteinExistence type="predicted"/>
<evidence type="ECO:0000256" key="5">
    <source>
        <dbReference type="ARBA" id="ARBA00022643"/>
    </source>
</evidence>
<accession>A0AAW9NT04</accession>
<dbReference type="EMBL" id="JARSFG010000007">
    <property type="protein sequence ID" value="MEC1177851.1"/>
    <property type="molecule type" value="Genomic_DNA"/>
</dbReference>
<evidence type="ECO:0000256" key="4">
    <source>
        <dbReference type="ARBA" id="ARBA00022630"/>
    </source>
</evidence>
<comment type="caution">
    <text evidence="15">The sequence shown here is derived from an EMBL/GenBank/DDBJ whole genome shotgun (WGS) entry which is preliminary data.</text>
</comment>
<dbReference type="InterPro" id="IPR010199">
    <property type="entry name" value="CysJ"/>
</dbReference>
<evidence type="ECO:0000256" key="11">
    <source>
        <dbReference type="ARBA" id="ARBA00052219"/>
    </source>
</evidence>
<keyword evidence="6 12" id="KW-0274">FAD</keyword>
<keyword evidence="5 12" id="KW-0288">FMN</keyword>
<keyword evidence="4" id="KW-0285">Flavoprotein</keyword>
<evidence type="ECO:0000256" key="7">
    <source>
        <dbReference type="ARBA" id="ARBA00022857"/>
    </source>
</evidence>
<dbReference type="Gene3D" id="3.40.50.360">
    <property type="match status" value="1"/>
</dbReference>
<dbReference type="Pfam" id="PF00667">
    <property type="entry name" value="FAD_binding_1"/>
    <property type="match status" value="1"/>
</dbReference>
<feature type="domain" description="FAD-binding FR-type" evidence="14">
    <location>
        <begin position="234"/>
        <end position="449"/>
    </location>
</feature>
<dbReference type="PANTHER" id="PTHR19384:SF128">
    <property type="entry name" value="NADPH OXIDOREDUCTASE A"/>
    <property type="match status" value="1"/>
</dbReference>
<dbReference type="SUPFAM" id="SSF52343">
    <property type="entry name" value="Ferredoxin reductase-like, C-terminal NADP-linked domain"/>
    <property type="match status" value="1"/>
</dbReference>
<dbReference type="InterPro" id="IPR001433">
    <property type="entry name" value="OxRdtase_FAD/NAD-bd"/>
</dbReference>
<dbReference type="RefSeq" id="WP_326122329.1">
    <property type="nucleotide sequence ID" value="NZ_JARSFG010000007.1"/>
</dbReference>
<feature type="binding site" evidence="12">
    <location>
        <begin position="526"/>
        <end position="530"/>
    </location>
    <ligand>
        <name>NADP(+)</name>
        <dbReference type="ChEBI" id="CHEBI:58349"/>
    </ligand>
</feature>
<keyword evidence="7 12" id="KW-0521">NADP</keyword>
<dbReference type="PRINTS" id="PR00371">
    <property type="entry name" value="FPNCR"/>
</dbReference>
<evidence type="ECO:0000259" key="13">
    <source>
        <dbReference type="PROSITE" id="PS50902"/>
    </source>
</evidence>
<evidence type="ECO:0000313" key="15">
    <source>
        <dbReference type="EMBL" id="MEC1177851.1"/>
    </source>
</evidence>
<protein>
    <recommendedName>
        <fullName evidence="1">assimilatory sulfite reductase (NADPH)</fullName>
        <ecNumber evidence="1">1.8.1.2</ecNumber>
    </recommendedName>
</protein>
<dbReference type="PRINTS" id="PR00369">
    <property type="entry name" value="FLAVODOXIN"/>
</dbReference>
<evidence type="ECO:0000256" key="1">
    <source>
        <dbReference type="ARBA" id="ARBA00012604"/>
    </source>
</evidence>
<dbReference type="Gene3D" id="3.40.50.80">
    <property type="entry name" value="Nucleotide-binding domain of ferredoxin-NADP reductase (FNR) module"/>
    <property type="match status" value="1"/>
</dbReference>
<evidence type="ECO:0000256" key="8">
    <source>
        <dbReference type="ARBA" id="ARBA00022982"/>
    </source>
</evidence>
<dbReference type="InterPro" id="IPR008254">
    <property type="entry name" value="Flavodoxin/NO_synth"/>
</dbReference>
<dbReference type="InterPro" id="IPR017938">
    <property type="entry name" value="Riboflavin_synthase-like_b-brl"/>
</dbReference>
<feature type="binding site" evidence="12">
    <location>
        <begin position="120"/>
        <end position="123"/>
    </location>
    <ligand>
        <name>FMN</name>
        <dbReference type="ChEBI" id="CHEBI:58210"/>
    </ligand>
</feature>
<dbReference type="EC" id="1.8.1.2" evidence="1"/>
<feature type="binding site" evidence="12">
    <location>
        <position position="322"/>
    </location>
    <ligand>
        <name>FAD</name>
        <dbReference type="ChEBI" id="CHEBI:57692"/>
    </ligand>
</feature>
<keyword evidence="16" id="KW-1185">Reference proteome</keyword>
<feature type="domain" description="Flavodoxin-like" evidence="13">
    <location>
        <begin position="67"/>
        <end position="205"/>
    </location>
</feature>
<comment type="catalytic activity">
    <reaction evidence="11">
        <text>hydrogen sulfide + 3 NADP(+) + 3 H2O = sulfite + 3 NADPH + 4 H(+)</text>
        <dbReference type="Rhea" id="RHEA:13801"/>
        <dbReference type="ChEBI" id="CHEBI:15377"/>
        <dbReference type="ChEBI" id="CHEBI:15378"/>
        <dbReference type="ChEBI" id="CHEBI:17359"/>
        <dbReference type="ChEBI" id="CHEBI:29919"/>
        <dbReference type="ChEBI" id="CHEBI:57783"/>
        <dbReference type="ChEBI" id="CHEBI:58349"/>
        <dbReference type="EC" id="1.8.1.2"/>
    </reaction>
</comment>
<keyword evidence="3" id="KW-0028">Amino-acid biosynthesis</keyword>
<dbReference type="PANTHER" id="PTHR19384">
    <property type="entry name" value="NITRIC OXIDE SYNTHASE-RELATED"/>
    <property type="match status" value="1"/>
</dbReference>
<dbReference type="NCBIfam" id="TIGR01931">
    <property type="entry name" value="cysJ"/>
    <property type="match status" value="1"/>
</dbReference>
<keyword evidence="8" id="KW-0249">Electron transport</keyword>
<dbReference type="InterPro" id="IPR017927">
    <property type="entry name" value="FAD-bd_FR_type"/>
</dbReference>
<dbReference type="InterPro" id="IPR003097">
    <property type="entry name" value="CysJ-like_FAD-binding"/>
</dbReference>
<dbReference type="Gene3D" id="2.40.30.10">
    <property type="entry name" value="Translation factors"/>
    <property type="match status" value="1"/>
</dbReference>
<sequence>MTLQVLNSPFNEEQVKQLNTLLPTLNDYQKIWLTGYLSVVSTTNVAAAPVVDVAEEVKIITAEPQSATILYGSQTGNAQSLAEKLGKELTEAGVDVTVASMAAFKTNQLKKLTNLFIVTSTHGEGTPPDNAIQFHEFLYSKRAPKLEHVQFSVLALGDSSYEFFCKTGADFDEQLAKLGAQRIVPRVDCDLDYDDLAASWFANVKNALVTTASASVSQTSGVTKEVSSSQYSKKNPFYAEVFENINLNGRGSNKATHHIELSLEGSGLTYAPGDSIGILPENDEQLVGILIEALGFQQAEIVKVDEQDLTLAEALQKKLEITVLSKPLLQKIQSFTVHPDLAELLQDDQKWKDYVYGRDLLDVVQSFGPFSWNAQQFIELLRKIPARLYSIASSQEANEEEAHLTIGKVSYETDGRDRLGVCSGQIAERIEVGQKLPIYIHANPNFKLPKDDDTPIIMIGAGTGIAPFRAFVEERAARGAEGKSWLFFGDQHFVTDFLYQTDWQGWLKEEALTKLTTAFSRDGDEKIYVQHRLQEHAKELYEWIEQGAVIYVCGDKKTMAADVDKTIHAIIAEQGAKTAEQATEYVSNLKQQQRYQRDVY</sequence>
<dbReference type="SUPFAM" id="SSF63380">
    <property type="entry name" value="Riboflavin synthase domain-like"/>
    <property type="match status" value="1"/>
</dbReference>
<dbReference type="Pfam" id="PF00175">
    <property type="entry name" value="NAD_binding_1"/>
    <property type="match status" value="1"/>
</dbReference>
<dbReference type="FunFam" id="3.40.50.80:FF:000001">
    <property type="entry name" value="NADPH--cytochrome P450 reductase 1"/>
    <property type="match status" value="1"/>
</dbReference>
<feature type="binding site" evidence="12">
    <location>
        <begin position="73"/>
        <end position="78"/>
    </location>
    <ligand>
        <name>FMN</name>
        <dbReference type="ChEBI" id="CHEBI:58210"/>
    </ligand>
</feature>
<organism evidence="15 16">
    <name type="scientific">Metasolibacillus meyeri</name>
    <dbReference type="NCBI Taxonomy" id="1071052"/>
    <lineage>
        <taxon>Bacteria</taxon>
        <taxon>Bacillati</taxon>
        <taxon>Bacillota</taxon>
        <taxon>Bacilli</taxon>
        <taxon>Bacillales</taxon>
        <taxon>Caryophanaceae</taxon>
        <taxon>Metasolibacillus</taxon>
    </lineage>
</organism>
<dbReference type="GO" id="GO:0005829">
    <property type="term" value="C:cytosol"/>
    <property type="evidence" value="ECO:0007669"/>
    <property type="project" value="TreeGrafter"/>
</dbReference>
<dbReference type="PROSITE" id="PS51384">
    <property type="entry name" value="FAD_FR"/>
    <property type="match status" value="1"/>
</dbReference>
<evidence type="ECO:0000313" key="16">
    <source>
        <dbReference type="Proteomes" id="UP001344888"/>
    </source>
</evidence>
<feature type="binding site" evidence="12">
    <location>
        <position position="600"/>
    </location>
    <ligand>
        <name>FAD</name>
        <dbReference type="ChEBI" id="CHEBI:57692"/>
    </ligand>
</feature>
<dbReference type="GO" id="GO:0004783">
    <property type="term" value="F:sulfite reductase (NADPH) activity"/>
    <property type="evidence" value="ECO:0007669"/>
    <property type="project" value="UniProtKB-EC"/>
</dbReference>
<evidence type="ECO:0000256" key="10">
    <source>
        <dbReference type="ARBA" id="ARBA00023192"/>
    </source>
</evidence>
<dbReference type="GO" id="GO:0010181">
    <property type="term" value="F:FMN binding"/>
    <property type="evidence" value="ECO:0007669"/>
    <property type="project" value="InterPro"/>
</dbReference>
<comment type="cofactor">
    <cofactor evidence="12">
        <name>FAD</name>
        <dbReference type="ChEBI" id="CHEBI:57692"/>
    </cofactor>
    <text evidence="12">Binds 1 FAD per subunit.</text>
</comment>
<feature type="binding site" evidence="12">
    <location>
        <begin position="520"/>
        <end position="521"/>
    </location>
    <ligand>
        <name>NADP(+)</name>
        <dbReference type="ChEBI" id="CHEBI:58349"/>
    </ligand>
</feature>
<evidence type="ECO:0000259" key="14">
    <source>
        <dbReference type="PROSITE" id="PS51384"/>
    </source>
</evidence>
<keyword evidence="9 15" id="KW-0560">Oxidoreductase</keyword>
<dbReference type="InterPro" id="IPR023173">
    <property type="entry name" value="NADPH_Cyt_P450_Rdtase_alpha"/>
</dbReference>
<dbReference type="SUPFAM" id="SSF52218">
    <property type="entry name" value="Flavoproteins"/>
    <property type="match status" value="1"/>
</dbReference>
<feature type="binding site" evidence="12">
    <location>
        <position position="411"/>
    </location>
    <ligand>
        <name>FAD</name>
        <dbReference type="ChEBI" id="CHEBI:57692"/>
    </ligand>
</feature>
<dbReference type="AlphaFoldDB" id="A0AAW9NT04"/>
<evidence type="ECO:0000256" key="2">
    <source>
        <dbReference type="ARBA" id="ARBA00022448"/>
    </source>
</evidence>
<keyword evidence="2" id="KW-0813">Transport</keyword>
<evidence type="ECO:0000256" key="3">
    <source>
        <dbReference type="ARBA" id="ARBA00022605"/>
    </source>
</evidence>
<feature type="binding site" evidence="12">
    <location>
        <position position="562"/>
    </location>
    <ligand>
        <name>NADP(+)</name>
        <dbReference type="ChEBI" id="CHEBI:58349"/>
    </ligand>
</feature>
<feature type="binding site" evidence="12">
    <location>
        <begin position="156"/>
        <end position="165"/>
    </location>
    <ligand>
        <name>FMN</name>
        <dbReference type="ChEBI" id="CHEBI:58210"/>
    </ligand>
</feature>
<dbReference type="GO" id="GO:0050660">
    <property type="term" value="F:flavin adenine dinucleotide binding"/>
    <property type="evidence" value="ECO:0007669"/>
    <property type="project" value="InterPro"/>
</dbReference>
<dbReference type="InterPro" id="IPR001094">
    <property type="entry name" value="Flavdoxin-like"/>
</dbReference>
<reference evidence="15 16" key="1">
    <citation type="submission" date="2023-03" db="EMBL/GenBank/DDBJ databases">
        <title>Bacillus Genome Sequencing.</title>
        <authorList>
            <person name="Dunlap C."/>
        </authorList>
    </citation>
    <scope>NUCLEOTIDE SEQUENCE [LARGE SCALE GENOMIC DNA]</scope>
    <source>
        <strain evidence="15 16">B-59205</strain>
    </source>
</reference>
<dbReference type="InterPro" id="IPR039261">
    <property type="entry name" value="FNR_nucleotide-bd"/>
</dbReference>
<gene>
    <name evidence="15" type="ORF">P9B03_05090</name>
</gene>
<dbReference type="Gene3D" id="1.20.990.10">
    <property type="entry name" value="NADPH-cytochrome p450 Reductase, Chain A, domain 3"/>
    <property type="match status" value="1"/>
</dbReference>
<name>A0AAW9NT04_9BACL</name>
<comment type="cofactor">
    <cofactor evidence="12">
        <name>FMN</name>
        <dbReference type="ChEBI" id="CHEBI:58210"/>
    </cofactor>
    <text evidence="12">Binds 1 FMN per subunit.</text>
</comment>
<dbReference type="GO" id="GO:0019344">
    <property type="term" value="P:cysteine biosynthetic process"/>
    <property type="evidence" value="ECO:0007669"/>
    <property type="project" value="UniProtKB-KW"/>
</dbReference>
<feature type="binding site" evidence="12">
    <location>
        <begin position="420"/>
        <end position="423"/>
    </location>
    <ligand>
        <name>FAD</name>
        <dbReference type="ChEBI" id="CHEBI:57692"/>
    </ligand>
</feature>
<dbReference type="Proteomes" id="UP001344888">
    <property type="component" value="Unassembled WGS sequence"/>
</dbReference>